<proteinExistence type="predicted"/>
<sequence>MSPLLQPKRKLVWRAGESIFVQNTDKRRWRFLVNSNMVPEVLSSQPQLQSVWGDWYFNRSAAKLIECQFPCNPTCYNVNFTRG</sequence>
<reference evidence="1 2" key="1">
    <citation type="submission" date="2018-10" db="EMBL/GenBank/DDBJ databases">
        <title>A high-quality apple genome assembly.</title>
        <authorList>
            <person name="Hu J."/>
        </authorList>
    </citation>
    <scope>NUCLEOTIDE SEQUENCE [LARGE SCALE GENOMIC DNA]</scope>
    <source>
        <strain evidence="2">cv. HFTH1</strain>
        <tissue evidence="1">Young leaf</tissue>
    </source>
</reference>
<name>A0A498K4M3_MALDO</name>
<comment type="caution">
    <text evidence="1">The sequence shown here is derived from an EMBL/GenBank/DDBJ whole genome shotgun (WGS) entry which is preliminary data.</text>
</comment>
<organism evidence="1 2">
    <name type="scientific">Malus domestica</name>
    <name type="common">Apple</name>
    <name type="synonym">Pyrus malus</name>
    <dbReference type="NCBI Taxonomy" id="3750"/>
    <lineage>
        <taxon>Eukaryota</taxon>
        <taxon>Viridiplantae</taxon>
        <taxon>Streptophyta</taxon>
        <taxon>Embryophyta</taxon>
        <taxon>Tracheophyta</taxon>
        <taxon>Spermatophyta</taxon>
        <taxon>Magnoliopsida</taxon>
        <taxon>eudicotyledons</taxon>
        <taxon>Gunneridae</taxon>
        <taxon>Pentapetalae</taxon>
        <taxon>rosids</taxon>
        <taxon>fabids</taxon>
        <taxon>Rosales</taxon>
        <taxon>Rosaceae</taxon>
        <taxon>Amygdaloideae</taxon>
        <taxon>Maleae</taxon>
        <taxon>Malus</taxon>
    </lineage>
</organism>
<dbReference type="EMBL" id="RDQH01000330">
    <property type="protein sequence ID" value="RXI02247.1"/>
    <property type="molecule type" value="Genomic_DNA"/>
</dbReference>
<evidence type="ECO:0000313" key="2">
    <source>
        <dbReference type="Proteomes" id="UP000290289"/>
    </source>
</evidence>
<dbReference type="STRING" id="3750.A0A498K4M3"/>
<gene>
    <name evidence="1" type="ORF">DVH24_026777</name>
</gene>
<keyword evidence="2" id="KW-1185">Reference proteome</keyword>
<dbReference type="AlphaFoldDB" id="A0A498K4M3"/>
<dbReference type="Proteomes" id="UP000290289">
    <property type="component" value="Chromosome 4"/>
</dbReference>
<evidence type="ECO:0000313" key="1">
    <source>
        <dbReference type="EMBL" id="RXI02247.1"/>
    </source>
</evidence>
<accession>A0A498K4M3</accession>
<protein>
    <submittedName>
        <fullName evidence="1">Uncharacterized protein</fullName>
    </submittedName>
</protein>